<dbReference type="EMBL" id="CADCVV010000076">
    <property type="protein sequence ID" value="CAA9496447.1"/>
    <property type="molecule type" value="Genomic_DNA"/>
</dbReference>
<organism evidence="2">
    <name type="scientific">uncultured Solirubrobacterales bacterium</name>
    <dbReference type="NCBI Taxonomy" id="768556"/>
    <lineage>
        <taxon>Bacteria</taxon>
        <taxon>Bacillati</taxon>
        <taxon>Actinomycetota</taxon>
        <taxon>Thermoleophilia</taxon>
        <taxon>Solirubrobacterales</taxon>
        <taxon>environmental samples</taxon>
    </lineage>
</organism>
<feature type="compositionally biased region" description="Basic residues" evidence="1">
    <location>
        <begin position="239"/>
        <end position="252"/>
    </location>
</feature>
<feature type="region of interest" description="Disordered" evidence="1">
    <location>
        <begin position="1"/>
        <end position="40"/>
    </location>
</feature>
<feature type="region of interest" description="Disordered" evidence="1">
    <location>
        <begin position="236"/>
        <end position="297"/>
    </location>
</feature>
<protein>
    <submittedName>
        <fullName evidence="2">Integral membrane protein TerC</fullName>
    </submittedName>
</protein>
<dbReference type="AlphaFoldDB" id="A0A6J4SE54"/>
<sequence>VRTDCCGATRLGRPSGLSRPDDRRRSQGGLGEASYDGSHRRAVERHMGLARRRLWRGSVGPRGLRRRRGLLRGLRYGKGAVARQRLRLHADLLCAGGAARRAAARPPLGHPHCARPASGLHLRGRGGTRDLQLGGMAVRRAAGLDGLEDPALRRRARRGREDRRSRAWSLSWPQAERRRPCRRRPCRRYLRRRLGSGDPRHHDRHLHRLQRQRVCAAGPARSLLPCGRRGLAVRVPSGRARRAADRHRRQARLRGGDWGEDPDRADPRRHRRRSGGGDRSFAREGAPRRAGGGRGAL</sequence>
<proteinExistence type="predicted"/>
<name>A0A6J4SE54_9ACTN</name>
<gene>
    <name evidence="2" type="ORF">AVDCRST_MAG17-1019</name>
</gene>
<reference evidence="2" key="1">
    <citation type="submission" date="2020-02" db="EMBL/GenBank/DDBJ databases">
        <authorList>
            <person name="Meier V. D."/>
        </authorList>
    </citation>
    <scope>NUCLEOTIDE SEQUENCE</scope>
    <source>
        <strain evidence="2">AVDCRST_MAG17</strain>
    </source>
</reference>
<evidence type="ECO:0000313" key="2">
    <source>
        <dbReference type="EMBL" id="CAA9496447.1"/>
    </source>
</evidence>
<feature type="non-terminal residue" evidence="2">
    <location>
        <position position="297"/>
    </location>
</feature>
<feature type="compositionally biased region" description="Basic and acidic residues" evidence="1">
    <location>
        <begin position="254"/>
        <end position="266"/>
    </location>
</feature>
<feature type="non-terminal residue" evidence="2">
    <location>
        <position position="1"/>
    </location>
</feature>
<evidence type="ECO:0000256" key="1">
    <source>
        <dbReference type="SAM" id="MobiDB-lite"/>
    </source>
</evidence>
<accession>A0A6J4SE54</accession>